<reference evidence="1" key="1">
    <citation type="journal article" date="2019" name="bioRxiv">
        <title>The Genome of the Zebra Mussel, Dreissena polymorpha: A Resource for Invasive Species Research.</title>
        <authorList>
            <person name="McCartney M.A."/>
            <person name="Auch B."/>
            <person name="Kono T."/>
            <person name="Mallez S."/>
            <person name="Zhang Y."/>
            <person name="Obille A."/>
            <person name="Becker A."/>
            <person name="Abrahante J.E."/>
            <person name="Garbe J."/>
            <person name="Badalamenti J.P."/>
            <person name="Herman A."/>
            <person name="Mangelson H."/>
            <person name="Liachko I."/>
            <person name="Sullivan S."/>
            <person name="Sone E.D."/>
            <person name="Koren S."/>
            <person name="Silverstein K.A.T."/>
            <person name="Beckman K.B."/>
            <person name="Gohl D.M."/>
        </authorList>
    </citation>
    <scope>NUCLEOTIDE SEQUENCE</scope>
    <source>
        <strain evidence="1">Duluth1</strain>
        <tissue evidence="1">Whole animal</tissue>
    </source>
</reference>
<dbReference type="AlphaFoldDB" id="A0A9D4DCT1"/>
<organism evidence="1 2">
    <name type="scientific">Dreissena polymorpha</name>
    <name type="common">Zebra mussel</name>
    <name type="synonym">Mytilus polymorpha</name>
    <dbReference type="NCBI Taxonomy" id="45954"/>
    <lineage>
        <taxon>Eukaryota</taxon>
        <taxon>Metazoa</taxon>
        <taxon>Spiralia</taxon>
        <taxon>Lophotrochozoa</taxon>
        <taxon>Mollusca</taxon>
        <taxon>Bivalvia</taxon>
        <taxon>Autobranchia</taxon>
        <taxon>Heteroconchia</taxon>
        <taxon>Euheterodonta</taxon>
        <taxon>Imparidentia</taxon>
        <taxon>Neoheterodontei</taxon>
        <taxon>Myida</taxon>
        <taxon>Dreissenoidea</taxon>
        <taxon>Dreissenidae</taxon>
        <taxon>Dreissena</taxon>
    </lineage>
</organism>
<dbReference type="EMBL" id="JAIWYP010000011">
    <property type="protein sequence ID" value="KAH3741936.1"/>
    <property type="molecule type" value="Genomic_DNA"/>
</dbReference>
<comment type="caution">
    <text evidence="1">The sequence shown here is derived from an EMBL/GenBank/DDBJ whole genome shotgun (WGS) entry which is preliminary data.</text>
</comment>
<reference evidence="1" key="2">
    <citation type="submission" date="2020-11" db="EMBL/GenBank/DDBJ databases">
        <authorList>
            <person name="McCartney M.A."/>
            <person name="Auch B."/>
            <person name="Kono T."/>
            <person name="Mallez S."/>
            <person name="Becker A."/>
            <person name="Gohl D.M."/>
            <person name="Silverstein K.A.T."/>
            <person name="Koren S."/>
            <person name="Bechman K.B."/>
            <person name="Herman A."/>
            <person name="Abrahante J.E."/>
            <person name="Garbe J."/>
        </authorList>
    </citation>
    <scope>NUCLEOTIDE SEQUENCE</scope>
    <source>
        <strain evidence="1">Duluth1</strain>
        <tissue evidence="1">Whole animal</tissue>
    </source>
</reference>
<name>A0A9D4DCT1_DREPO</name>
<evidence type="ECO:0000313" key="2">
    <source>
        <dbReference type="Proteomes" id="UP000828390"/>
    </source>
</evidence>
<dbReference type="Proteomes" id="UP000828390">
    <property type="component" value="Unassembled WGS sequence"/>
</dbReference>
<evidence type="ECO:0000313" key="1">
    <source>
        <dbReference type="EMBL" id="KAH3741936.1"/>
    </source>
</evidence>
<proteinExistence type="predicted"/>
<protein>
    <submittedName>
        <fullName evidence="1">Uncharacterized protein</fullName>
    </submittedName>
</protein>
<gene>
    <name evidence="1" type="ORF">DPMN_048666</name>
</gene>
<sequence length="91" mass="10169">MDTRVYPGHCRLLQERRAHTRFKDIHNSLCDNGYGAGLLSSSLFLDEFSAILRRSFVVDHERAGPSIPGTIQGVCHIDRVPALPCHCPIIL</sequence>
<accession>A0A9D4DCT1</accession>
<keyword evidence="2" id="KW-1185">Reference proteome</keyword>